<evidence type="ECO:0000256" key="1">
    <source>
        <dbReference type="ARBA" id="ARBA00023125"/>
    </source>
</evidence>
<dbReference type="SMART" id="SM00530">
    <property type="entry name" value="HTH_XRE"/>
    <property type="match status" value="1"/>
</dbReference>
<dbReference type="EMBL" id="LZRT01000087">
    <property type="protein sequence ID" value="OUM86684.1"/>
    <property type="molecule type" value="Genomic_DNA"/>
</dbReference>
<comment type="caution">
    <text evidence="3">The sequence shown here is derived from an EMBL/GenBank/DDBJ whole genome shotgun (WGS) entry which is preliminary data.</text>
</comment>
<feature type="domain" description="HTH cro/C1-type" evidence="2">
    <location>
        <begin position="1"/>
        <end position="41"/>
    </location>
</feature>
<evidence type="ECO:0000313" key="3">
    <source>
        <dbReference type="EMBL" id="OUM86684.1"/>
    </source>
</evidence>
<dbReference type="InterPro" id="IPR010982">
    <property type="entry name" value="Lambda_DNA-bd_dom_sf"/>
</dbReference>
<dbReference type="CDD" id="cd00093">
    <property type="entry name" value="HTH_XRE"/>
    <property type="match status" value="1"/>
</dbReference>
<gene>
    <name evidence="3" type="ORF">BAA01_11815</name>
</gene>
<dbReference type="InterPro" id="IPR001387">
    <property type="entry name" value="Cro/C1-type_HTH"/>
</dbReference>
<evidence type="ECO:0000259" key="2">
    <source>
        <dbReference type="PROSITE" id="PS50943"/>
    </source>
</evidence>
<dbReference type="GO" id="GO:0003677">
    <property type="term" value="F:DNA binding"/>
    <property type="evidence" value="ECO:0007669"/>
    <property type="project" value="UniProtKB-KW"/>
</dbReference>
<dbReference type="PANTHER" id="PTHR46558">
    <property type="entry name" value="TRACRIPTIONAL REGULATORY PROTEIN-RELATED-RELATED"/>
    <property type="match status" value="1"/>
</dbReference>
<protein>
    <recommendedName>
        <fullName evidence="2">HTH cro/C1-type domain-containing protein</fullName>
    </recommendedName>
</protein>
<dbReference type="Pfam" id="PF01381">
    <property type="entry name" value="HTH_3"/>
    <property type="match status" value="1"/>
</dbReference>
<dbReference type="PROSITE" id="PS50943">
    <property type="entry name" value="HTH_CROC1"/>
    <property type="match status" value="1"/>
</dbReference>
<accession>A0A1Y3PHU6</accession>
<proteinExistence type="predicted"/>
<dbReference type="Gene3D" id="1.10.260.40">
    <property type="entry name" value="lambda repressor-like DNA-binding domains"/>
    <property type="match status" value="1"/>
</dbReference>
<dbReference type="Proteomes" id="UP000196475">
    <property type="component" value="Unassembled WGS sequence"/>
</dbReference>
<dbReference type="AlphaFoldDB" id="A0A1Y3PHU6"/>
<name>A0A1Y3PHU6_9BACI</name>
<evidence type="ECO:0000313" key="4">
    <source>
        <dbReference type="Proteomes" id="UP000196475"/>
    </source>
</evidence>
<dbReference type="PANTHER" id="PTHR46558:SF14">
    <property type="entry name" value="HTH-TYPE TRANSCRIPTIONAL REGULATOR ANSR"/>
    <property type="match status" value="1"/>
</dbReference>
<reference evidence="4" key="1">
    <citation type="submission" date="2016-06" db="EMBL/GenBank/DDBJ databases">
        <authorList>
            <person name="Nascimento L."/>
            <person name="Pereira R.V."/>
            <person name="Martins L.F."/>
            <person name="Quaggio R.B."/>
            <person name="Silva A.M."/>
            <person name="Setubal J.C."/>
        </authorList>
    </citation>
    <scope>NUCLEOTIDE SEQUENCE [LARGE SCALE GENOMIC DNA]</scope>
</reference>
<dbReference type="SUPFAM" id="SSF47413">
    <property type="entry name" value="lambda repressor-like DNA-binding domains"/>
    <property type="match status" value="1"/>
</dbReference>
<organism evidence="3 4">
    <name type="scientific">Bacillus thermozeamaize</name>
    <dbReference type="NCBI Taxonomy" id="230954"/>
    <lineage>
        <taxon>Bacteria</taxon>
        <taxon>Bacillati</taxon>
        <taxon>Bacillota</taxon>
        <taxon>Bacilli</taxon>
        <taxon>Bacillales</taxon>
        <taxon>Bacillaceae</taxon>
        <taxon>Bacillus</taxon>
    </lineage>
</organism>
<sequence>MAKKIGITNSAYSNYEQGIRVPDLETLSKLAELYECSLDYLTGRKDIREPAAETGTNEKLLVRDKSGTYTVLPDEYSELKDYLFEADAHIFFKEFMGASKKHREETINFLRFILEKEKNRKPGQQQE</sequence>
<keyword evidence="1" id="KW-0238">DNA-binding</keyword>